<keyword evidence="6" id="KW-0282">Flagellum</keyword>
<organism evidence="6 7">
    <name type="scientific">Pseudochelatococcus lubricantis</name>
    <dbReference type="NCBI Taxonomy" id="1538102"/>
    <lineage>
        <taxon>Bacteria</taxon>
        <taxon>Pseudomonadati</taxon>
        <taxon>Pseudomonadota</taxon>
        <taxon>Alphaproteobacteria</taxon>
        <taxon>Hyphomicrobiales</taxon>
        <taxon>Chelatococcaceae</taxon>
        <taxon>Pseudochelatococcus</taxon>
    </lineage>
</organism>
<feature type="domain" description="Flagellin C-terminal" evidence="5">
    <location>
        <begin position="258"/>
        <end position="340"/>
    </location>
</feature>
<dbReference type="SUPFAM" id="SSF64518">
    <property type="entry name" value="Phase 1 flagellin"/>
    <property type="match status" value="1"/>
</dbReference>
<dbReference type="Proteomes" id="UP001429580">
    <property type="component" value="Unassembled WGS sequence"/>
</dbReference>
<accession>A0ABX0UXW1</accession>
<dbReference type="RefSeq" id="WP_166949345.1">
    <property type="nucleotide sequence ID" value="NZ_JAASQI010000002.1"/>
</dbReference>
<feature type="domain" description="Flagellin N-terminal" evidence="4">
    <location>
        <begin position="6"/>
        <end position="140"/>
    </location>
</feature>
<keyword evidence="2 3" id="KW-0975">Bacterial flagellum</keyword>
<dbReference type="Pfam" id="PF00700">
    <property type="entry name" value="Flagellin_C"/>
    <property type="match status" value="1"/>
</dbReference>
<dbReference type="Gene3D" id="1.20.1330.10">
    <property type="entry name" value="f41 fragment of flagellin, N-terminal domain"/>
    <property type="match status" value="1"/>
</dbReference>
<evidence type="ECO:0000256" key="3">
    <source>
        <dbReference type="RuleBase" id="RU362073"/>
    </source>
</evidence>
<reference evidence="6 7" key="1">
    <citation type="submission" date="2020-03" db="EMBL/GenBank/DDBJ databases">
        <title>Genomic Encyclopedia of Type Strains, Phase IV (KMG-IV): sequencing the most valuable type-strain genomes for metagenomic binning, comparative biology and taxonomic classification.</title>
        <authorList>
            <person name="Goeker M."/>
        </authorList>
    </citation>
    <scope>NUCLEOTIDE SEQUENCE [LARGE SCALE GENOMIC DNA]</scope>
    <source>
        <strain evidence="6 7">DSM 103870</strain>
    </source>
</reference>
<comment type="caution">
    <text evidence="6">The sequence shown here is derived from an EMBL/GenBank/DDBJ whole genome shotgun (WGS) entry which is preliminary data.</text>
</comment>
<proteinExistence type="inferred from homology"/>
<comment type="similarity">
    <text evidence="1 3">Belongs to the bacterial flagellin family.</text>
</comment>
<keyword evidence="6" id="KW-0966">Cell projection</keyword>
<evidence type="ECO:0000313" key="7">
    <source>
        <dbReference type="Proteomes" id="UP001429580"/>
    </source>
</evidence>
<keyword evidence="7" id="KW-1185">Reference proteome</keyword>
<comment type="function">
    <text evidence="3">Flagellin is the subunit protein which polymerizes to form the filaments of bacterial flagella.</text>
</comment>
<evidence type="ECO:0000256" key="1">
    <source>
        <dbReference type="ARBA" id="ARBA00005709"/>
    </source>
</evidence>
<keyword evidence="3" id="KW-0964">Secreted</keyword>
<dbReference type="EMBL" id="JAASQI010000002">
    <property type="protein sequence ID" value="NIJ57119.1"/>
    <property type="molecule type" value="Genomic_DNA"/>
</dbReference>
<comment type="subcellular location">
    <subcellularLocation>
        <location evidence="3">Secreted</location>
    </subcellularLocation>
    <subcellularLocation>
        <location evidence="3">Bacterial flagellum</location>
    </subcellularLocation>
</comment>
<evidence type="ECO:0000313" key="6">
    <source>
        <dbReference type="EMBL" id="NIJ57119.1"/>
    </source>
</evidence>
<keyword evidence="6" id="KW-0969">Cilium</keyword>
<name>A0ABX0UXW1_9HYPH</name>
<evidence type="ECO:0000256" key="2">
    <source>
        <dbReference type="ARBA" id="ARBA00023143"/>
    </source>
</evidence>
<dbReference type="Pfam" id="PF00669">
    <property type="entry name" value="Flagellin_N"/>
    <property type="match status" value="1"/>
</dbReference>
<protein>
    <recommendedName>
        <fullName evidence="3">Flagellin</fullName>
    </recommendedName>
</protein>
<evidence type="ECO:0000259" key="4">
    <source>
        <dbReference type="Pfam" id="PF00669"/>
    </source>
</evidence>
<dbReference type="NCBIfam" id="NF004669">
    <property type="entry name" value="PRK06008.1"/>
    <property type="match status" value="1"/>
</dbReference>
<dbReference type="InterPro" id="IPR001029">
    <property type="entry name" value="Flagellin_N"/>
</dbReference>
<dbReference type="InterPro" id="IPR046358">
    <property type="entry name" value="Flagellin_C"/>
</dbReference>
<gene>
    <name evidence="6" type="ORF">FHS82_000945</name>
</gene>
<evidence type="ECO:0000259" key="5">
    <source>
        <dbReference type="Pfam" id="PF00700"/>
    </source>
</evidence>
<sequence length="340" mass="35455">MSANFVSTYNLLNGPRLYARNAQAEIARLGKEIVTERHADVGLVLGAKTGHAAILHQEAGRIGTLMISNGVAAGRLDVTQAVITELRETADSMLSTLTGLPTNSLGSATIEGEAGRNLAALIDKLNSSFAGARLFGGIKTDTAPMKNGADAVAVAFDGYVTGLGAPVSGVTAAQFETFLSSAAFSGLFTAAGWETNWSAASDTNISTRISATETIETSVNANARAFQQLTQAYAVLGALPSSGLNESAFKTAVSHAIAQLGEAVNGLTIMQADLGGAQTRIKTVNERLKTQETLVTENLRSLEGVDATEAKVASDAFELQLNLSYALTARLQNLSLLKYL</sequence>